<dbReference type="PANTHER" id="PTHR37422">
    <property type="entry name" value="TEICHURONIC ACID BIOSYNTHESIS PROTEIN TUAE"/>
    <property type="match status" value="1"/>
</dbReference>
<protein>
    <submittedName>
        <fullName evidence="7">O-antigen ligase-like membrane protein</fullName>
    </submittedName>
</protein>
<feature type="transmembrane region" description="Helical" evidence="5">
    <location>
        <begin position="288"/>
        <end position="313"/>
    </location>
</feature>
<dbReference type="InterPro" id="IPR007016">
    <property type="entry name" value="O-antigen_ligase-rel_domated"/>
</dbReference>
<name>A0A498BY68_9MICO</name>
<sequence>MDGVTVALTRRSIAHPMAAAQATSVRRRGIDATTMLTVYLVLLFAVPSNVGIAILGSLGRPSFLWGLCLLAWWSLARLQAPSFSVRPVWQPAKLAYGALIVIALVSLAASLLRGQPFDQISPAVTGVLRLLSWGGVMLVAMDGIRTVRELSRVLRRVVIAGALLAALGIAQFVTGQNLIEIFGALPGMTGVDGGVDARGSFTRSSGTATHPLEYATALSAVLPLAVAAAIGHGFHPVSAARRVLWWVPVGAIGLASFLAVSRSAVVGIGVALIALIPGLPRRTRMPVIIGASALAAIVVVAVPGLLGTMVGLFSSAGSDASTTSRVNALDRAPLFVSTSPVYGNGFGTFLPRYYIFDNQWVLLAVELGVLGVLTVVALFVAGVWSSLHAARVSIHTDVPLIGHALVASLVTVAVLFGFFDGLSFPIAAALPFLLVGLAGAVRTVGAADRSIAARTR</sequence>
<dbReference type="EMBL" id="RCDB01000003">
    <property type="protein sequence ID" value="RLK47943.1"/>
    <property type="molecule type" value="Genomic_DNA"/>
</dbReference>
<evidence type="ECO:0000256" key="2">
    <source>
        <dbReference type="ARBA" id="ARBA00022692"/>
    </source>
</evidence>
<gene>
    <name evidence="7" type="ORF">C7474_2542</name>
</gene>
<feature type="transmembrane region" description="Helical" evidence="5">
    <location>
        <begin position="425"/>
        <end position="447"/>
    </location>
</feature>
<evidence type="ECO:0000256" key="5">
    <source>
        <dbReference type="SAM" id="Phobius"/>
    </source>
</evidence>
<dbReference type="PANTHER" id="PTHR37422:SF21">
    <property type="entry name" value="EXOQ-LIKE PROTEIN"/>
    <property type="match status" value="1"/>
</dbReference>
<comment type="caution">
    <text evidence="7">The sequence shown here is derived from an EMBL/GenBank/DDBJ whole genome shotgun (WGS) entry which is preliminary data.</text>
</comment>
<proteinExistence type="predicted"/>
<feature type="domain" description="O-antigen ligase-related" evidence="6">
    <location>
        <begin position="252"/>
        <end position="375"/>
    </location>
</feature>
<evidence type="ECO:0000259" key="6">
    <source>
        <dbReference type="Pfam" id="PF04932"/>
    </source>
</evidence>
<feature type="transmembrane region" description="Helical" evidence="5">
    <location>
        <begin position="92"/>
        <end position="114"/>
    </location>
</feature>
<feature type="transmembrane region" description="Helical" evidence="5">
    <location>
        <begin position="153"/>
        <end position="173"/>
    </location>
</feature>
<feature type="transmembrane region" description="Helical" evidence="5">
    <location>
        <begin position="243"/>
        <end position="276"/>
    </location>
</feature>
<dbReference type="AlphaFoldDB" id="A0A498BY68"/>
<evidence type="ECO:0000256" key="3">
    <source>
        <dbReference type="ARBA" id="ARBA00022989"/>
    </source>
</evidence>
<evidence type="ECO:0000256" key="1">
    <source>
        <dbReference type="ARBA" id="ARBA00004141"/>
    </source>
</evidence>
<feature type="transmembrane region" description="Helical" evidence="5">
    <location>
        <begin position="120"/>
        <end position="141"/>
    </location>
</feature>
<organism evidence="7 8">
    <name type="scientific">Microbacterium telephonicum</name>
    <dbReference type="NCBI Taxonomy" id="1714841"/>
    <lineage>
        <taxon>Bacteria</taxon>
        <taxon>Bacillati</taxon>
        <taxon>Actinomycetota</taxon>
        <taxon>Actinomycetes</taxon>
        <taxon>Micrococcales</taxon>
        <taxon>Microbacteriaceae</taxon>
        <taxon>Microbacterium</taxon>
    </lineage>
</organism>
<dbReference type="RefSeq" id="WP_121060377.1">
    <property type="nucleotide sequence ID" value="NZ_RCDB01000003.1"/>
</dbReference>
<dbReference type="InterPro" id="IPR051533">
    <property type="entry name" value="WaaL-like"/>
</dbReference>
<evidence type="ECO:0000256" key="4">
    <source>
        <dbReference type="ARBA" id="ARBA00023136"/>
    </source>
</evidence>
<feature type="transmembrane region" description="Helical" evidence="5">
    <location>
        <begin position="360"/>
        <end position="386"/>
    </location>
</feature>
<keyword evidence="3 5" id="KW-1133">Transmembrane helix</keyword>
<keyword evidence="4 5" id="KW-0472">Membrane</keyword>
<comment type="subcellular location">
    <subcellularLocation>
        <location evidence="1">Membrane</location>
        <topology evidence="1">Multi-pass membrane protein</topology>
    </subcellularLocation>
</comment>
<feature type="transmembrane region" description="Helical" evidence="5">
    <location>
        <begin position="214"/>
        <end position="231"/>
    </location>
</feature>
<evidence type="ECO:0000313" key="8">
    <source>
        <dbReference type="Proteomes" id="UP000273158"/>
    </source>
</evidence>
<reference evidence="7 8" key="1">
    <citation type="journal article" date="2015" name="Stand. Genomic Sci.">
        <title>Genomic Encyclopedia of Bacterial and Archaeal Type Strains, Phase III: the genomes of soil and plant-associated and newly described type strains.</title>
        <authorList>
            <person name="Whitman W.B."/>
            <person name="Woyke T."/>
            <person name="Klenk H.P."/>
            <person name="Zhou Y."/>
            <person name="Lilburn T.G."/>
            <person name="Beck B.J."/>
            <person name="De Vos P."/>
            <person name="Vandamme P."/>
            <person name="Eisen J.A."/>
            <person name="Garrity G."/>
            <person name="Hugenholtz P."/>
            <person name="Kyrpides N.C."/>
        </authorList>
    </citation>
    <scope>NUCLEOTIDE SEQUENCE [LARGE SCALE GENOMIC DNA]</scope>
    <source>
        <strain evidence="7 8">S2T63</strain>
    </source>
</reference>
<feature type="transmembrane region" description="Helical" evidence="5">
    <location>
        <begin position="398"/>
        <end position="419"/>
    </location>
</feature>
<keyword evidence="7" id="KW-0436">Ligase</keyword>
<accession>A0A498BY68</accession>
<dbReference type="OrthoDB" id="5243524at2"/>
<feature type="transmembrane region" description="Helical" evidence="5">
    <location>
        <begin position="62"/>
        <end position="80"/>
    </location>
</feature>
<dbReference type="Pfam" id="PF04932">
    <property type="entry name" value="Wzy_C"/>
    <property type="match status" value="1"/>
</dbReference>
<dbReference type="GO" id="GO:0016874">
    <property type="term" value="F:ligase activity"/>
    <property type="evidence" value="ECO:0007669"/>
    <property type="project" value="UniProtKB-KW"/>
</dbReference>
<dbReference type="GO" id="GO:0016020">
    <property type="term" value="C:membrane"/>
    <property type="evidence" value="ECO:0007669"/>
    <property type="project" value="UniProtKB-SubCell"/>
</dbReference>
<feature type="transmembrane region" description="Helical" evidence="5">
    <location>
        <begin position="334"/>
        <end position="354"/>
    </location>
</feature>
<keyword evidence="2 5" id="KW-0812">Transmembrane</keyword>
<evidence type="ECO:0000313" key="7">
    <source>
        <dbReference type="EMBL" id="RLK47943.1"/>
    </source>
</evidence>
<feature type="transmembrane region" description="Helical" evidence="5">
    <location>
        <begin position="36"/>
        <end position="56"/>
    </location>
</feature>
<dbReference type="Proteomes" id="UP000273158">
    <property type="component" value="Unassembled WGS sequence"/>
</dbReference>
<keyword evidence="8" id="KW-1185">Reference proteome</keyword>